<dbReference type="GO" id="GO:0003676">
    <property type="term" value="F:nucleic acid binding"/>
    <property type="evidence" value="ECO:0007669"/>
    <property type="project" value="InterPro"/>
</dbReference>
<dbReference type="InterPro" id="IPR044730">
    <property type="entry name" value="RNase_H-like_dom_plant"/>
</dbReference>
<dbReference type="GO" id="GO:0004523">
    <property type="term" value="F:RNA-DNA hybrid ribonuclease activity"/>
    <property type="evidence" value="ECO:0007669"/>
    <property type="project" value="InterPro"/>
</dbReference>
<dbReference type="Gene3D" id="3.30.420.10">
    <property type="entry name" value="Ribonuclease H-like superfamily/Ribonuclease H"/>
    <property type="match status" value="1"/>
</dbReference>
<keyword evidence="4" id="KW-0862">Zinc</keyword>
<evidence type="ECO:0000256" key="6">
    <source>
        <dbReference type="SAM" id="MobiDB-lite"/>
    </source>
</evidence>
<sequence length="1292" mass="146462">MEEESTSQFDDSLGADENELFGPVAEAECEVVQLVVDKEDVSPTHDTGRNQIHIHSHVTSTDNNHTHTHEEARHDHIHNHEEATTSSSCFTKPFVGMEFETLHKAFLFYNEYAAIVGFSVRKDKTRKSNIDGSYLFRRFCCSKEGYPRKSLENGGNVVNGVGMQVKDGMLVKMEAARIQTVPRVGRRAKLDMKRRAEIQQRVRVGCNARLDVKRTTDGRWIVQKYVEEHNHECVSLDETHLLRSHKSRRAARALLDRNGVEELPSSEERIINEVPKPSVGMEFESPHKAYLFYNAYARTLGFVVRKDKTRRSNIDGSLLFRRLCCSKEGYRRKNCENDDNDRKQMIGGVVVKVRTRSLPVTRVGCNAKLEVKKSTDGKWVVQKFIEEHNHELDRIGEMHLFGTHKLGETDQEELPDSVTDGGARPKKLSSYIMSEAGGSEKISFIEARLRNRLKKKKRKKLEKGDTQIILNYFRRMQAENPAFFYAIQVDEEDQMSSCFWADARSRSDFGHFGDVVYFETTYGTSTYGRPFTPLLGVNNHLQTVLFGCAIILNEAEESFAWLLETLLKAMYGCHPVTVITDQDAEMEKAIGQVLPGTNHCLSLWHILQNTAKNLSHLYSKDDIFRTDFKNCIYEPQLCEEFESRWESLLDKFDLRDNEWLGYLYIRRHKWVPVYSKHIFHAHTVSIERNEIMHSFFNGYVLSKALPMIEFINQYEKAIVDSREKETYEDSISQQTNPVLKSELPLEKQAAESYTRLVFQEFHKEFTDSFNYMAVETETLGTVKTFVVSRWGQNSNWLVQVDSCDNDVKVTCSCQNFESVGILCRHILKVFTATNVMLVPEVYIRKRWTKRAKCGIPSHKNESATEFKCESSVAFRYRDLCRLALTLSSKGALSLKAYQTASYAVEMKLREVEKVSEGDIVVSRLDVQGNNAAHPLVEAVNNNEISNRLSCEDNPAVSSGSQIASSDPPRVRPRGRPPKKVMPSLLENHRKKKARTEPEASEHNEEPSHPRSAAIASEPNPCSFGVKDGQETHNSTRLSNLCPNICMYVPGPAGDLNDQYHSTDTSGFGEPFAGLSCIQTSEHNIFDLNQELTVGPASIPHPQPFQELTVGPASIPNPQTSHFDLNQVNHVARPPLDTRILPSSGWIKLNFGGCSKEIYFEDSDKRRIGGYGGAVSLSDGSIIKSYAGPAAEVQAVEAEILGLWNGLKLLSALPSSPVWIEGDSQHVIKWLRRESEIPWRFTPMFFEIEAIMSRLVLGRITHIHHEGNSVAGKLANEGLSKDSLVIWDQMPSL</sequence>
<evidence type="ECO:0000313" key="9">
    <source>
        <dbReference type="EMBL" id="MCL7048366.1"/>
    </source>
</evidence>
<dbReference type="Pfam" id="PF10551">
    <property type="entry name" value="MULE"/>
    <property type="match status" value="1"/>
</dbReference>
<evidence type="ECO:0000256" key="3">
    <source>
        <dbReference type="ARBA" id="ARBA00022771"/>
    </source>
</evidence>
<dbReference type="SMART" id="SM00575">
    <property type="entry name" value="ZnF_PMZ"/>
    <property type="match status" value="1"/>
</dbReference>
<keyword evidence="2" id="KW-0479">Metal-binding</keyword>
<dbReference type="CDD" id="cd06222">
    <property type="entry name" value="RNase_H_like"/>
    <property type="match status" value="1"/>
</dbReference>
<evidence type="ECO:0000259" key="7">
    <source>
        <dbReference type="PROSITE" id="PS50879"/>
    </source>
</evidence>
<dbReference type="PROSITE" id="PS50966">
    <property type="entry name" value="ZF_SWIM"/>
    <property type="match status" value="1"/>
</dbReference>
<dbReference type="InterPro" id="IPR002156">
    <property type="entry name" value="RNaseH_domain"/>
</dbReference>
<comment type="caution">
    <text evidence="9">The sequence shown here is derived from an EMBL/GenBank/DDBJ whole genome shotgun (WGS) entry which is preliminary data.</text>
</comment>
<keyword evidence="10" id="KW-1185">Reference proteome</keyword>
<proteinExistence type="inferred from homology"/>
<dbReference type="Pfam" id="PF04434">
    <property type="entry name" value="SWIM"/>
    <property type="match status" value="1"/>
</dbReference>
<dbReference type="GO" id="GO:0006355">
    <property type="term" value="P:regulation of DNA-templated transcription"/>
    <property type="evidence" value="ECO:0007669"/>
    <property type="project" value="InterPro"/>
</dbReference>
<dbReference type="PROSITE" id="PS50879">
    <property type="entry name" value="RNASE_H_1"/>
    <property type="match status" value="1"/>
</dbReference>
<evidence type="ECO:0000313" key="10">
    <source>
        <dbReference type="Proteomes" id="UP001177140"/>
    </source>
</evidence>
<evidence type="ECO:0000256" key="4">
    <source>
        <dbReference type="ARBA" id="ARBA00022833"/>
    </source>
</evidence>
<evidence type="ECO:0000256" key="5">
    <source>
        <dbReference type="PROSITE-ProRule" id="PRU00325"/>
    </source>
</evidence>
<dbReference type="GO" id="GO:0008270">
    <property type="term" value="F:zinc ion binding"/>
    <property type="evidence" value="ECO:0007669"/>
    <property type="project" value="UniProtKB-KW"/>
</dbReference>
<dbReference type="PANTHER" id="PTHR31669:SF179">
    <property type="entry name" value="PROTEIN FAR1-RELATED SEQUENCE 5"/>
    <property type="match status" value="1"/>
</dbReference>
<comment type="similarity">
    <text evidence="1">Belongs to the FHY3/FAR1 family.</text>
</comment>
<dbReference type="EMBL" id="JAJJMA010303815">
    <property type="protein sequence ID" value="MCL7048366.1"/>
    <property type="molecule type" value="Genomic_DNA"/>
</dbReference>
<dbReference type="SUPFAM" id="SSF53098">
    <property type="entry name" value="Ribonuclease H-like"/>
    <property type="match status" value="1"/>
</dbReference>
<feature type="region of interest" description="Disordered" evidence="6">
    <location>
        <begin position="951"/>
        <end position="1034"/>
    </location>
</feature>
<organism evidence="9 10">
    <name type="scientific">Papaver nudicaule</name>
    <name type="common">Iceland poppy</name>
    <dbReference type="NCBI Taxonomy" id="74823"/>
    <lineage>
        <taxon>Eukaryota</taxon>
        <taxon>Viridiplantae</taxon>
        <taxon>Streptophyta</taxon>
        <taxon>Embryophyta</taxon>
        <taxon>Tracheophyta</taxon>
        <taxon>Spermatophyta</taxon>
        <taxon>Magnoliopsida</taxon>
        <taxon>Ranunculales</taxon>
        <taxon>Papaveraceae</taxon>
        <taxon>Papaveroideae</taxon>
        <taxon>Papaver</taxon>
    </lineage>
</organism>
<keyword evidence="3 5" id="KW-0863">Zinc-finger</keyword>
<evidence type="ECO:0000259" key="8">
    <source>
        <dbReference type="PROSITE" id="PS50966"/>
    </source>
</evidence>
<dbReference type="InterPro" id="IPR012337">
    <property type="entry name" value="RNaseH-like_sf"/>
</dbReference>
<reference evidence="9" key="1">
    <citation type="submission" date="2022-03" db="EMBL/GenBank/DDBJ databases">
        <title>A functionally conserved STORR gene fusion in Papaver species that diverged 16.8 million years ago.</title>
        <authorList>
            <person name="Catania T."/>
        </authorList>
    </citation>
    <scope>NUCLEOTIDE SEQUENCE</scope>
    <source>
        <strain evidence="9">S-191538</strain>
    </source>
</reference>
<dbReference type="Proteomes" id="UP001177140">
    <property type="component" value="Unassembled WGS sequence"/>
</dbReference>
<name>A0AA41VVN5_PAPNU</name>
<dbReference type="InterPro" id="IPR036397">
    <property type="entry name" value="RNaseH_sf"/>
</dbReference>
<evidence type="ECO:0000256" key="2">
    <source>
        <dbReference type="ARBA" id="ARBA00022723"/>
    </source>
</evidence>
<dbReference type="InterPro" id="IPR007527">
    <property type="entry name" value="Znf_SWIM"/>
</dbReference>
<dbReference type="Pfam" id="PF03101">
    <property type="entry name" value="FAR1"/>
    <property type="match status" value="2"/>
</dbReference>
<gene>
    <name evidence="9" type="ORF">MKW94_023641</name>
</gene>
<feature type="compositionally biased region" description="Polar residues" evidence="6">
    <location>
        <begin position="955"/>
        <end position="964"/>
    </location>
</feature>
<dbReference type="PANTHER" id="PTHR31669">
    <property type="entry name" value="PROTEIN FAR1-RELATED SEQUENCE 10-RELATED"/>
    <property type="match status" value="1"/>
</dbReference>
<dbReference type="InterPro" id="IPR018289">
    <property type="entry name" value="MULE_transposase_dom"/>
</dbReference>
<feature type="compositionally biased region" description="Basic and acidic residues" evidence="6">
    <location>
        <begin position="994"/>
        <end position="1008"/>
    </location>
</feature>
<dbReference type="Pfam" id="PF13456">
    <property type="entry name" value="RVT_3"/>
    <property type="match status" value="1"/>
</dbReference>
<protein>
    <submittedName>
        <fullName evidence="9">Uncharacterized protein</fullName>
    </submittedName>
</protein>
<dbReference type="InterPro" id="IPR004330">
    <property type="entry name" value="FAR1_DNA_bnd_dom"/>
</dbReference>
<evidence type="ECO:0000256" key="1">
    <source>
        <dbReference type="ARBA" id="ARBA00005889"/>
    </source>
</evidence>
<dbReference type="InterPro" id="IPR031052">
    <property type="entry name" value="FHY3/FAR1"/>
</dbReference>
<dbReference type="InterPro" id="IPR006564">
    <property type="entry name" value="Znf_PMZ"/>
</dbReference>
<feature type="domain" description="RNase H type-1" evidence="7">
    <location>
        <begin position="1142"/>
        <end position="1279"/>
    </location>
</feature>
<feature type="domain" description="SWIM-type" evidence="8">
    <location>
        <begin position="796"/>
        <end position="834"/>
    </location>
</feature>
<accession>A0AA41VVN5</accession>